<dbReference type="Pfam" id="PF10518">
    <property type="entry name" value="TAT_signal"/>
    <property type="match status" value="1"/>
</dbReference>
<dbReference type="InterPro" id="IPR002931">
    <property type="entry name" value="Transglutaminase-like"/>
</dbReference>
<gene>
    <name evidence="3" type="ORF">PQJ73_10860</name>
</gene>
<proteinExistence type="predicted"/>
<dbReference type="SUPFAM" id="SSF54001">
    <property type="entry name" value="Cysteine proteinases"/>
    <property type="match status" value="1"/>
</dbReference>
<dbReference type="InterPro" id="IPR019546">
    <property type="entry name" value="TAT_signal_bac_arc"/>
</dbReference>
<evidence type="ECO:0000259" key="2">
    <source>
        <dbReference type="SMART" id="SM00460"/>
    </source>
</evidence>
<organism evidence="3 4">
    <name type="scientific">Rhodoplanes tepidamans</name>
    <name type="common">Rhodoplanes cryptolactis</name>
    <dbReference type="NCBI Taxonomy" id="200616"/>
    <lineage>
        <taxon>Bacteria</taxon>
        <taxon>Pseudomonadati</taxon>
        <taxon>Pseudomonadota</taxon>
        <taxon>Alphaproteobacteria</taxon>
        <taxon>Hyphomicrobiales</taxon>
        <taxon>Nitrobacteraceae</taxon>
        <taxon>Rhodoplanes</taxon>
    </lineage>
</organism>
<dbReference type="RefSeq" id="WP_272777027.1">
    <property type="nucleotide sequence ID" value="NZ_JAQQLI010000013.1"/>
</dbReference>
<dbReference type="InterPro" id="IPR006311">
    <property type="entry name" value="TAT_signal"/>
</dbReference>
<dbReference type="PROSITE" id="PS51318">
    <property type="entry name" value="TAT"/>
    <property type="match status" value="1"/>
</dbReference>
<dbReference type="PANTHER" id="PTHR38339">
    <property type="entry name" value="TRANSGLUTAMINASE DOMAIN PROTEIN"/>
    <property type="match status" value="1"/>
</dbReference>
<evidence type="ECO:0000313" key="3">
    <source>
        <dbReference type="EMBL" id="MDC7786182.1"/>
    </source>
</evidence>
<dbReference type="PANTHER" id="PTHR38339:SF1">
    <property type="entry name" value="TRANSGLUTAMINASE-LIKE DOMAIN-CONTAINING PROTEIN"/>
    <property type="match status" value="1"/>
</dbReference>
<protein>
    <submittedName>
        <fullName evidence="3">Transglutaminase domain-containing protein</fullName>
    </submittedName>
</protein>
<comment type="caution">
    <text evidence="3">The sequence shown here is derived from an EMBL/GenBank/DDBJ whole genome shotgun (WGS) entry which is preliminary data.</text>
</comment>
<keyword evidence="1" id="KW-0732">Signal</keyword>
<name>A0ABT5J941_RHOTP</name>
<keyword evidence="4" id="KW-1185">Reference proteome</keyword>
<accession>A0ABT5J941</accession>
<feature type="signal peptide" evidence="1">
    <location>
        <begin position="1"/>
        <end position="25"/>
    </location>
</feature>
<dbReference type="Pfam" id="PF01841">
    <property type="entry name" value="Transglut_core"/>
    <property type="match status" value="1"/>
</dbReference>
<reference evidence="3" key="2">
    <citation type="submission" date="2023-02" db="EMBL/GenBank/DDBJ databases">
        <authorList>
            <person name="Rayyan A."/>
            <person name="Meyer T."/>
            <person name="Kyndt J.A."/>
        </authorList>
    </citation>
    <scope>NUCLEOTIDE SEQUENCE</scope>
    <source>
        <strain evidence="3">DSM 9987</strain>
    </source>
</reference>
<dbReference type="SMART" id="SM00460">
    <property type="entry name" value="TGc"/>
    <property type="match status" value="1"/>
</dbReference>
<reference evidence="3" key="1">
    <citation type="journal article" date="2023" name="Microbiol Resour">
        <title>Genome Sequences of Rhodoplanes serenus and Two Thermotolerant Strains, Rhodoplanes tepidamans and 'Rhodoplanes cryptolactis,' Further Refine the Genus.</title>
        <authorList>
            <person name="Rayyan A.A."/>
            <person name="Kyndt J.A."/>
        </authorList>
    </citation>
    <scope>NUCLEOTIDE SEQUENCE</scope>
    <source>
        <strain evidence="3">DSM 9987</strain>
    </source>
</reference>
<dbReference type="Proteomes" id="UP001165652">
    <property type="component" value="Unassembled WGS sequence"/>
</dbReference>
<dbReference type="InterPro" id="IPR038765">
    <property type="entry name" value="Papain-like_cys_pep_sf"/>
</dbReference>
<dbReference type="Gene3D" id="3.10.620.30">
    <property type="match status" value="1"/>
</dbReference>
<evidence type="ECO:0000313" key="4">
    <source>
        <dbReference type="Proteomes" id="UP001165652"/>
    </source>
</evidence>
<sequence length="373" mass="39551">MHRRDVLKAGAALAATATLPGLAPAQGAASSAAAAGFAPKPGAWRSFEVTTRLEIARPEGRTQAWVPVPSVDEEAWFRSLDSTFTSNGEAALVREPKYGAGMIHVEWAAGEAAPFVEVRSRVATRDRATDFSTPVRPAPLSAAERALYTEGTDLIPVDGIVKATAEKITAGARDDVAKAKAIYEWIVDNTFRDAKVRGCGIGDIAAMLKTGHLGGKCADLNALYVGLARAAGLPARDVYGIRLAPSAFGYKSLGAGSEVITKAQHCRAEVWLAAFGWVPVDPADVRKVVLEEPPANLALSDPKVTAARAALFGAWETNWLAYNVAHDLALPGAQGPKIGFLMYPQAETASQRLDCLDPDSFRYVIRAKETTAA</sequence>
<dbReference type="EMBL" id="JAQQLI010000013">
    <property type="protein sequence ID" value="MDC7786182.1"/>
    <property type="molecule type" value="Genomic_DNA"/>
</dbReference>
<feature type="domain" description="Transglutaminase-like" evidence="2">
    <location>
        <begin position="209"/>
        <end position="284"/>
    </location>
</feature>
<evidence type="ECO:0000256" key="1">
    <source>
        <dbReference type="SAM" id="SignalP"/>
    </source>
</evidence>
<feature type="chain" id="PRO_5045879569" evidence="1">
    <location>
        <begin position="26"/>
        <end position="373"/>
    </location>
</feature>